<reference evidence="1" key="1">
    <citation type="journal article" date="2012" name="Nature">
        <title>The oyster genome reveals stress adaptation and complexity of shell formation.</title>
        <authorList>
            <person name="Zhang G."/>
            <person name="Fang X."/>
            <person name="Guo X."/>
            <person name="Li L."/>
            <person name="Luo R."/>
            <person name="Xu F."/>
            <person name="Yang P."/>
            <person name="Zhang L."/>
            <person name="Wang X."/>
            <person name="Qi H."/>
            <person name="Xiong Z."/>
            <person name="Que H."/>
            <person name="Xie Y."/>
            <person name="Holland P.W."/>
            <person name="Paps J."/>
            <person name="Zhu Y."/>
            <person name="Wu F."/>
            <person name="Chen Y."/>
            <person name="Wang J."/>
            <person name="Peng C."/>
            <person name="Meng J."/>
            <person name="Yang L."/>
            <person name="Liu J."/>
            <person name="Wen B."/>
            <person name="Zhang N."/>
            <person name="Huang Z."/>
            <person name="Zhu Q."/>
            <person name="Feng Y."/>
            <person name="Mount A."/>
            <person name="Hedgecock D."/>
            <person name="Xu Z."/>
            <person name="Liu Y."/>
            <person name="Domazet-Loso T."/>
            <person name="Du Y."/>
            <person name="Sun X."/>
            <person name="Zhang S."/>
            <person name="Liu B."/>
            <person name="Cheng P."/>
            <person name="Jiang X."/>
            <person name="Li J."/>
            <person name="Fan D."/>
            <person name="Wang W."/>
            <person name="Fu W."/>
            <person name="Wang T."/>
            <person name="Wang B."/>
            <person name="Zhang J."/>
            <person name="Peng Z."/>
            <person name="Li Y."/>
            <person name="Li N."/>
            <person name="Wang J."/>
            <person name="Chen M."/>
            <person name="He Y."/>
            <person name="Tan F."/>
            <person name="Song X."/>
            <person name="Zheng Q."/>
            <person name="Huang R."/>
            <person name="Yang H."/>
            <person name="Du X."/>
            <person name="Chen L."/>
            <person name="Yang M."/>
            <person name="Gaffney P.M."/>
            <person name="Wang S."/>
            <person name="Luo L."/>
            <person name="She Z."/>
            <person name="Ming Y."/>
            <person name="Huang W."/>
            <person name="Zhang S."/>
            <person name="Huang B."/>
            <person name="Zhang Y."/>
            <person name="Qu T."/>
            <person name="Ni P."/>
            <person name="Miao G."/>
            <person name="Wang J."/>
            <person name="Wang Q."/>
            <person name="Steinberg C.E."/>
            <person name="Wang H."/>
            <person name="Li N."/>
            <person name="Qian L."/>
            <person name="Zhang G."/>
            <person name="Li Y."/>
            <person name="Yang H."/>
            <person name="Liu X."/>
            <person name="Wang J."/>
            <person name="Yin Y."/>
            <person name="Wang J."/>
        </authorList>
    </citation>
    <scope>NUCLEOTIDE SEQUENCE [LARGE SCALE GENOMIC DNA]</scope>
    <source>
        <strain evidence="1">05x7-T-G4-1.051#20</strain>
    </source>
</reference>
<organism evidence="1">
    <name type="scientific">Magallana gigas</name>
    <name type="common">Pacific oyster</name>
    <name type="synonym">Crassostrea gigas</name>
    <dbReference type="NCBI Taxonomy" id="29159"/>
    <lineage>
        <taxon>Eukaryota</taxon>
        <taxon>Metazoa</taxon>
        <taxon>Spiralia</taxon>
        <taxon>Lophotrochozoa</taxon>
        <taxon>Mollusca</taxon>
        <taxon>Bivalvia</taxon>
        <taxon>Autobranchia</taxon>
        <taxon>Pteriomorphia</taxon>
        <taxon>Ostreida</taxon>
        <taxon>Ostreoidea</taxon>
        <taxon>Ostreidae</taxon>
        <taxon>Magallana</taxon>
    </lineage>
</organism>
<accession>K1PMV0</accession>
<gene>
    <name evidence="1" type="ORF">CGI_10000172</name>
</gene>
<sequence length="90" mass="10546">MSSTTEGSVVLQDFEVTIRVVTEEWNPLYADQSSQFYTNLSIAYYTFLFDTYSLGVYADRFEGITEGLRFRFLNFSYQAMKPNCLHIYFS</sequence>
<dbReference type="HOGENOM" id="CLU_2442965_0_0_1"/>
<dbReference type="InParanoid" id="K1PMV0"/>
<dbReference type="AlphaFoldDB" id="K1PMV0"/>
<evidence type="ECO:0000313" key="1">
    <source>
        <dbReference type="EMBL" id="EKC17810.1"/>
    </source>
</evidence>
<dbReference type="EMBL" id="JH821672">
    <property type="protein sequence ID" value="EKC17810.1"/>
    <property type="molecule type" value="Genomic_DNA"/>
</dbReference>
<protein>
    <submittedName>
        <fullName evidence="1">Uncharacterized protein</fullName>
    </submittedName>
</protein>
<name>K1PMV0_MAGGI</name>
<proteinExistence type="predicted"/>